<reference evidence="1" key="1">
    <citation type="journal article" date="2014" name="Int. J. Syst. Evol. Microbiol.">
        <title>Complete genome sequence of Corynebacterium casei LMG S-19264T (=DSM 44701T), isolated from a smear-ripened cheese.</title>
        <authorList>
            <consortium name="US DOE Joint Genome Institute (JGI-PGF)"/>
            <person name="Walter F."/>
            <person name="Albersmeier A."/>
            <person name="Kalinowski J."/>
            <person name="Ruckert C."/>
        </authorList>
    </citation>
    <scope>NUCLEOTIDE SEQUENCE</scope>
    <source>
        <strain evidence="1">CGMCC 1.14988</strain>
    </source>
</reference>
<evidence type="ECO:0000313" key="1">
    <source>
        <dbReference type="EMBL" id="GGI02813.1"/>
    </source>
</evidence>
<gene>
    <name evidence="1" type="ORF">GCM10011354_01630</name>
</gene>
<name>A0A8J3AAE4_9ACTN</name>
<reference evidence="1" key="2">
    <citation type="submission" date="2020-09" db="EMBL/GenBank/DDBJ databases">
        <authorList>
            <person name="Sun Q."/>
            <person name="Zhou Y."/>
        </authorList>
    </citation>
    <scope>NUCLEOTIDE SEQUENCE</scope>
    <source>
        <strain evidence="1">CGMCC 1.14988</strain>
    </source>
</reference>
<protein>
    <submittedName>
        <fullName evidence="1">Uncharacterized protein</fullName>
    </submittedName>
</protein>
<comment type="caution">
    <text evidence="1">The sequence shown here is derived from an EMBL/GenBank/DDBJ whole genome shotgun (WGS) entry which is preliminary data.</text>
</comment>
<dbReference type="RefSeq" id="WP_130648209.1">
    <property type="nucleotide sequence ID" value="NZ_BMHA01000001.1"/>
</dbReference>
<evidence type="ECO:0000313" key="2">
    <source>
        <dbReference type="Proteomes" id="UP000650511"/>
    </source>
</evidence>
<dbReference type="EMBL" id="BMHA01000001">
    <property type="protein sequence ID" value="GGI02813.1"/>
    <property type="molecule type" value="Genomic_DNA"/>
</dbReference>
<organism evidence="1 2">
    <name type="scientific">Egicoccus halophilus</name>
    <dbReference type="NCBI Taxonomy" id="1670830"/>
    <lineage>
        <taxon>Bacteria</taxon>
        <taxon>Bacillati</taxon>
        <taxon>Actinomycetota</taxon>
        <taxon>Nitriliruptoria</taxon>
        <taxon>Egicoccales</taxon>
        <taxon>Egicoccaceae</taxon>
        <taxon>Egicoccus</taxon>
    </lineage>
</organism>
<proteinExistence type="predicted"/>
<keyword evidence="2" id="KW-1185">Reference proteome</keyword>
<dbReference type="AlphaFoldDB" id="A0A8J3AAE4"/>
<accession>A0A8J3AAE4</accession>
<sequence>MSAEPTLGTFVPTDRLQALADTLGLVVSWCEQHDDEWSAQVLRGQLATTVEPALLRAAVEPAERVSVPVPAPDPAEAIAAVVGDLAAAHGLVGGTFLALSSVFGTVEGHGVSRPELAEVAEMVAASLREDEEVPEEPR</sequence>
<dbReference type="Proteomes" id="UP000650511">
    <property type="component" value="Unassembled WGS sequence"/>
</dbReference>